<dbReference type="EMBL" id="FZPA01000015">
    <property type="protein sequence ID" value="SNT19226.1"/>
    <property type="molecule type" value="Genomic_DNA"/>
</dbReference>
<evidence type="ECO:0000313" key="2">
    <source>
        <dbReference type="Proteomes" id="UP000198339"/>
    </source>
</evidence>
<dbReference type="Proteomes" id="UP000198339">
    <property type="component" value="Unassembled WGS sequence"/>
</dbReference>
<dbReference type="RefSeq" id="WP_089217055.1">
    <property type="nucleotide sequence ID" value="NZ_FZPA01000015.1"/>
</dbReference>
<dbReference type="OrthoDB" id="8456254at2"/>
<keyword evidence="2" id="KW-1185">Reference proteome</keyword>
<sequence>MTTKVTVDAHAGWPVEVTLREGEPDYQKSAHIVVVEPGGKTDFYIHSGLEILGVREMKRKE</sequence>
<accession>A0A239KLI9</accession>
<protein>
    <submittedName>
        <fullName evidence="1">Uncharacterized protein</fullName>
    </submittedName>
</protein>
<name>A0A239KLI9_9SPHN</name>
<proteinExistence type="predicted"/>
<gene>
    <name evidence="1" type="ORF">SAMN06295955_11541</name>
</gene>
<dbReference type="AlphaFoldDB" id="A0A239KLI9"/>
<evidence type="ECO:0000313" key="1">
    <source>
        <dbReference type="EMBL" id="SNT19226.1"/>
    </source>
</evidence>
<reference evidence="1 2" key="1">
    <citation type="submission" date="2017-06" db="EMBL/GenBank/DDBJ databases">
        <authorList>
            <person name="Kim H.J."/>
            <person name="Triplett B.A."/>
        </authorList>
    </citation>
    <scope>NUCLEOTIDE SEQUENCE [LARGE SCALE GENOMIC DNA]</scope>
    <source>
        <strain evidence="1 2">DS15</strain>
    </source>
</reference>
<organism evidence="1 2">
    <name type="scientific">Sphingopyxis indica</name>
    <dbReference type="NCBI Taxonomy" id="436663"/>
    <lineage>
        <taxon>Bacteria</taxon>
        <taxon>Pseudomonadati</taxon>
        <taxon>Pseudomonadota</taxon>
        <taxon>Alphaproteobacteria</taxon>
        <taxon>Sphingomonadales</taxon>
        <taxon>Sphingomonadaceae</taxon>
        <taxon>Sphingopyxis</taxon>
    </lineage>
</organism>